<dbReference type="Gene3D" id="2.40.30.10">
    <property type="entry name" value="Translation factors"/>
    <property type="match status" value="1"/>
</dbReference>
<feature type="domain" description="tRNA-specific 2-thiouridylase MnmA-like central" evidence="11">
    <location>
        <begin position="214"/>
        <end position="278"/>
    </location>
</feature>
<evidence type="ECO:0000256" key="6">
    <source>
        <dbReference type="ARBA" id="ARBA00022884"/>
    </source>
</evidence>
<feature type="region of interest" description="Interaction with target base in tRNA" evidence="9">
    <location>
        <begin position="93"/>
        <end position="95"/>
    </location>
</feature>
<dbReference type="GO" id="GO:0103016">
    <property type="term" value="F:tRNA-uridine 2-sulfurtransferase activity"/>
    <property type="evidence" value="ECO:0007669"/>
    <property type="project" value="UniProtKB-EC"/>
</dbReference>
<dbReference type="InterPro" id="IPR023382">
    <property type="entry name" value="MnmA-like_central_sf"/>
</dbReference>
<feature type="site" description="Interaction with tRNA" evidence="9">
    <location>
        <position position="123"/>
    </location>
</feature>
<evidence type="ECO:0000256" key="2">
    <source>
        <dbReference type="ARBA" id="ARBA00022679"/>
    </source>
</evidence>
<dbReference type="InterPro" id="IPR046885">
    <property type="entry name" value="MnmA-like_C"/>
</dbReference>
<dbReference type="Pfam" id="PF20259">
    <property type="entry name" value="tRNA_Me_trans_M"/>
    <property type="match status" value="1"/>
</dbReference>
<feature type="binding site" evidence="9">
    <location>
        <position position="35"/>
    </location>
    <ligand>
        <name>ATP</name>
        <dbReference type="ChEBI" id="CHEBI:30616"/>
    </ligand>
</feature>
<protein>
    <recommendedName>
        <fullName evidence="9">tRNA-specific 2-thiouridylase MnmA</fullName>
        <ecNumber evidence="9">2.8.1.13</ecNumber>
    </recommendedName>
</protein>
<feature type="site" description="Interaction with tRNA" evidence="9">
    <location>
        <position position="355"/>
    </location>
</feature>
<dbReference type="PANTHER" id="PTHR11933:SF5">
    <property type="entry name" value="MITOCHONDRIAL TRNA-SPECIFIC 2-THIOURIDYLASE 1"/>
    <property type="match status" value="1"/>
</dbReference>
<name>A0A1F4VEP2_UNCKA</name>
<comment type="caution">
    <text evidence="9">Lacks conserved residue(s) required for the propagation of feature annotation.</text>
</comment>
<evidence type="ECO:0000256" key="5">
    <source>
        <dbReference type="ARBA" id="ARBA00022840"/>
    </source>
</evidence>
<dbReference type="CDD" id="cd01998">
    <property type="entry name" value="MnmA_TRMU-like"/>
    <property type="match status" value="1"/>
</dbReference>
<feature type="region of interest" description="Interaction with tRNA" evidence="9">
    <location>
        <begin position="156"/>
        <end position="158"/>
    </location>
</feature>
<reference evidence="12 13" key="1">
    <citation type="journal article" date="2016" name="Nat. Commun.">
        <title>Thousands of microbial genomes shed light on interconnected biogeochemical processes in an aquifer system.</title>
        <authorList>
            <person name="Anantharaman K."/>
            <person name="Brown C.T."/>
            <person name="Hug L.A."/>
            <person name="Sharon I."/>
            <person name="Castelle C.J."/>
            <person name="Probst A.J."/>
            <person name="Thomas B.C."/>
            <person name="Singh A."/>
            <person name="Wilkins M.J."/>
            <person name="Karaoz U."/>
            <person name="Brodie E.L."/>
            <person name="Williams K.H."/>
            <person name="Hubbard S.S."/>
            <person name="Banfield J.F."/>
        </authorList>
    </citation>
    <scope>NUCLEOTIDE SEQUENCE [LARGE SCALE GENOMIC DNA]</scope>
</reference>
<dbReference type="InterPro" id="IPR014729">
    <property type="entry name" value="Rossmann-like_a/b/a_fold"/>
</dbReference>
<sequence>MKKIKVAVGLSGGVDSSVALLLLKEGGFFVTGVHMRCWDYDAPGCSGNEDKSDAIKVSAMLERPLMDLNFEKEYKERVLKYFFSEIRLGRTPNPDVVCNQEIKFGLFLDWALKNGFDYVATGHYALILGVNVAEYLSGPVHQNPTFTLASGADEAKDQSYFLYRLGQKELKHILFPIGHLTKQEVRIIAKEAGLPTYDKLDSTGICFIGDIDVKDFIKSRVKVKKGKVLDINGDEIGEHEGAELYTIGQRHGFSVSKYTGLPLYVIKKDTKANTITVGFGKDVQRKNFEVSDISWVNKKDKRLNLSSLKCSVRIRNLGEKMPGAISVLGTKTPLSNASSLNVELDDYALSVAPGQSAVFYLEDVVLGGGVIR</sequence>
<feature type="active site" description="Cysteine persulfide intermediate" evidence="9">
    <location>
        <position position="206"/>
    </location>
</feature>
<accession>A0A1F4VEP2</accession>
<dbReference type="GO" id="GO:0002143">
    <property type="term" value="P:tRNA wobble position uridine thiolation"/>
    <property type="evidence" value="ECO:0007669"/>
    <property type="project" value="TreeGrafter"/>
</dbReference>
<evidence type="ECO:0000259" key="10">
    <source>
        <dbReference type="Pfam" id="PF20258"/>
    </source>
</evidence>
<dbReference type="Gene3D" id="2.30.30.280">
    <property type="entry name" value="Adenine nucleotide alpha hydrolases-like domains"/>
    <property type="match status" value="1"/>
</dbReference>
<dbReference type="HAMAP" id="MF_00144">
    <property type="entry name" value="tRNA_thiouridyl_MnmA"/>
    <property type="match status" value="1"/>
</dbReference>
<comment type="function">
    <text evidence="9">Catalyzes the 2-thiolation of uridine at the wobble position (U34) of tRNA, leading to the formation of s(2)U34.</text>
</comment>
<dbReference type="Proteomes" id="UP000176504">
    <property type="component" value="Unassembled WGS sequence"/>
</dbReference>
<evidence type="ECO:0000256" key="4">
    <source>
        <dbReference type="ARBA" id="ARBA00022741"/>
    </source>
</evidence>
<proteinExistence type="inferred from homology"/>
<keyword evidence="6 9" id="KW-0694">RNA-binding</keyword>
<feature type="domain" description="tRNA-specific 2-thiouridylase MnmA-like C-terminal" evidence="10">
    <location>
        <begin position="286"/>
        <end position="371"/>
    </location>
</feature>
<keyword evidence="3 9" id="KW-0819">tRNA processing</keyword>
<comment type="subcellular location">
    <subcellularLocation>
        <location evidence="9">Cytoplasm</location>
    </subcellularLocation>
</comment>
<dbReference type="NCBIfam" id="TIGR00420">
    <property type="entry name" value="trmU"/>
    <property type="match status" value="1"/>
</dbReference>
<dbReference type="GO" id="GO:0000049">
    <property type="term" value="F:tRNA binding"/>
    <property type="evidence" value="ECO:0007669"/>
    <property type="project" value="UniProtKB-KW"/>
</dbReference>
<gene>
    <name evidence="9" type="primary">mnmA</name>
    <name evidence="12" type="ORF">A3A78_01695</name>
</gene>
<evidence type="ECO:0000256" key="9">
    <source>
        <dbReference type="HAMAP-Rule" id="MF_00144"/>
    </source>
</evidence>
<evidence type="ECO:0000256" key="1">
    <source>
        <dbReference type="ARBA" id="ARBA00022555"/>
    </source>
</evidence>
<evidence type="ECO:0000256" key="7">
    <source>
        <dbReference type="ARBA" id="ARBA00023157"/>
    </source>
</evidence>
<dbReference type="InterPro" id="IPR004506">
    <property type="entry name" value="MnmA-like"/>
</dbReference>
<dbReference type="NCBIfam" id="NF001138">
    <property type="entry name" value="PRK00143.1"/>
    <property type="match status" value="1"/>
</dbReference>
<keyword evidence="9" id="KW-0963">Cytoplasm</keyword>
<evidence type="ECO:0000313" key="12">
    <source>
        <dbReference type="EMBL" id="OGC55732.1"/>
    </source>
</evidence>
<dbReference type="SUPFAM" id="SSF52402">
    <property type="entry name" value="Adenine nucleotide alpha hydrolases-like"/>
    <property type="match status" value="1"/>
</dbReference>
<dbReference type="GO" id="GO:0005524">
    <property type="term" value="F:ATP binding"/>
    <property type="evidence" value="ECO:0007669"/>
    <property type="project" value="UniProtKB-KW"/>
</dbReference>
<dbReference type="Pfam" id="PF03054">
    <property type="entry name" value="tRNA_Me_trans"/>
    <property type="match status" value="1"/>
</dbReference>
<dbReference type="GO" id="GO:0005737">
    <property type="term" value="C:cytoplasm"/>
    <property type="evidence" value="ECO:0007669"/>
    <property type="project" value="UniProtKB-SubCell"/>
</dbReference>
<feature type="binding site" evidence="9">
    <location>
        <begin position="9"/>
        <end position="16"/>
    </location>
    <ligand>
        <name>ATP</name>
        <dbReference type="ChEBI" id="CHEBI:30616"/>
    </ligand>
</feature>
<dbReference type="InterPro" id="IPR046884">
    <property type="entry name" value="MnmA-like_central"/>
</dbReference>
<comment type="similarity">
    <text evidence="9">Belongs to the MnmA/TRMU family.</text>
</comment>
<dbReference type="EC" id="2.8.1.13" evidence="9"/>
<feature type="active site" description="Nucleophile" evidence="9">
    <location>
        <position position="98"/>
    </location>
</feature>
<keyword evidence="7" id="KW-1015">Disulfide bond</keyword>
<comment type="catalytic activity">
    <reaction evidence="8 9">
        <text>S-sulfanyl-L-cysteinyl-[protein] + uridine(34) in tRNA + AH2 + ATP = 2-thiouridine(34) in tRNA + L-cysteinyl-[protein] + A + AMP + diphosphate + H(+)</text>
        <dbReference type="Rhea" id="RHEA:47032"/>
        <dbReference type="Rhea" id="RHEA-COMP:10131"/>
        <dbReference type="Rhea" id="RHEA-COMP:11726"/>
        <dbReference type="Rhea" id="RHEA-COMP:11727"/>
        <dbReference type="Rhea" id="RHEA-COMP:11728"/>
        <dbReference type="ChEBI" id="CHEBI:13193"/>
        <dbReference type="ChEBI" id="CHEBI:15378"/>
        <dbReference type="ChEBI" id="CHEBI:17499"/>
        <dbReference type="ChEBI" id="CHEBI:29950"/>
        <dbReference type="ChEBI" id="CHEBI:30616"/>
        <dbReference type="ChEBI" id="CHEBI:33019"/>
        <dbReference type="ChEBI" id="CHEBI:61963"/>
        <dbReference type="ChEBI" id="CHEBI:65315"/>
        <dbReference type="ChEBI" id="CHEBI:87170"/>
        <dbReference type="ChEBI" id="CHEBI:456215"/>
        <dbReference type="EC" id="2.8.1.13"/>
    </reaction>
</comment>
<dbReference type="AlphaFoldDB" id="A0A1F4VEP2"/>
<keyword evidence="4 9" id="KW-0547">Nucleotide-binding</keyword>
<evidence type="ECO:0000313" key="13">
    <source>
        <dbReference type="Proteomes" id="UP000176504"/>
    </source>
</evidence>
<organism evidence="12 13">
    <name type="scientific">candidate division WWE3 bacterium RIFCSPLOWO2_01_FULL_41_18</name>
    <dbReference type="NCBI Taxonomy" id="1802625"/>
    <lineage>
        <taxon>Bacteria</taxon>
        <taxon>Katanobacteria</taxon>
    </lineage>
</organism>
<keyword evidence="5 9" id="KW-0067">ATP-binding</keyword>
<dbReference type="Pfam" id="PF20258">
    <property type="entry name" value="tRNA_Me_trans_C"/>
    <property type="match status" value="1"/>
</dbReference>
<dbReference type="EMBL" id="MEVI01000001">
    <property type="protein sequence ID" value="OGC55732.1"/>
    <property type="molecule type" value="Genomic_DNA"/>
</dbReference>
<keyword evidence="1 9" id="KW-0820">tRNA-binding</keyword>
<evidence type="ECO:0000256" key="8">
    <source>
        <dbReference type="ARBA" id="ARBA00051542"/>
    </source>
</evidence>
<feature type="binding site" evidence="9">
    <location>
        <position position="122"/>
    </location>
    <ligand>
        <name>ATP</name>
        <dbReference type="ChEBI" id="CHEBI:30616"/>
    </ligand>
</feature>
<dbReference type="PANTHER" id="PTHR11933">
    <property type="entry name" value="TRNA 5-METHYLAMINOMETHYL-2-THIOURIDYLATE -METHYLTRANSFERASE"/>
    <property type="match status" value="1"/>
</dbReference>
<comment type="caution">
    <text evidence="12">The sequence shown here is derived from an EMBL/GenBank/DDBJ whole genome shotgun (WGS) entry which is preliminary data.</text>
</comment>
<evidence type="ECO:0000256" key="3">
    <source>
        <dbReference type="ARBA" id="ARBA00022694"/>
    </source>
</evidence>
<dbReference type="Gene3D" id="3.40.50.620">
    <property type="entry name" value="HUPs"/>
    <property type="match status" value="1"/>
</dbReference>
<evidence type="ECO:0000259" key="11">
    <source>
        <dbReference type="Pfam" id="PF20259"/>
    </source>
</evidence>
<keyword evidence="2 9" id="KW-0808">Transferase</keyword>